<reference evidence="1 2" key="1">
    <citation type="submission" date="2013-09" db="EMBL/GenBank/DDBJ databases">
        <title>Corchorus capsularis genome sequencing.</title>
        <authorList>
            <person name="Alam M."/>
            <person name="Haque M.S."/>
            <person name="Islam M.S."/>
            <person name="Emdad E.M."/>
            <person name="Islam M.M."/>
            <person name="Ahmed B."/>
            <person name="Halim A."/>
            <person name="Hossen Q.M.M."/>
            <person name="Hossain M.Z."/>
            <person name="Ahmed R."/>
            <person name="Khan M.M."/>
            <person name="Islam R."/>
            <person name="Rashid M.M."/>
            <person name="Khan S.A."/>
            <person name="Rahman M.S."/>
            <person name="Alam M."/>
        </authorList>
    </citation>
    <scope>NUCLEOTIDE SEQUENCE [LARGE SCALE GENOMIC DNA]</scope>
    <source>
        <strain evidence="2">cv. CVL-1</strain>
        <tissue evidence="1">Whole seedling</tissue>
    </source>
</reference>
<accession>A0A1R3JPH2</accession>
<gene>
    <name evidence="1" type="ORF">CCACVL1_04823</name>
</gene>
<evidence type="ECO:0000313" key="1">
    <source>
        <dbReference type="EMBL" id="OMO96700.1"/>
    </source>
</evidence>
<dbReference type="AlphaFoldDB" id="A0A1R3JPH2"/>
<comment type="caution">
    <text evidence="1">The sequence shown here is derived from an EMBL/GenBank/DDBJ whole genome shotgun (WGS) entry which is preliminary data.</text>
</comment>
<name>A0A1R3JPH2_COCAP</name>
<dbReference type="Proteomes" id="UP000188268">
    <property type="component" value="Unassembled WGS sequence"/>
</dbReference>
<sequence>MEYLRLLGEKLQNLIGNGGDQKGYEELMKNFDPNVPETIDMLSSLPAEEVWKIRKASKGLCDLIQSPEFASKKHLERAPSIAFLQSRIEPDILSFEFGSMKFFYLDDDNKKAKTNADDSTCNLNIMIVSLVLVLLGGGRNQRHRW</sequence>
<organism evidence="1 2">
    <name type="scientific">Corchorus capsularis</name>
    <name type="common">Jute</name>
    <dbReference type="NCBI Taxonomy" id="210143"/>
    <lineage>
        <taxon>Eukaryota</taxon>
        <taxon>Viridiplantae</taxon>
        <taxon>Streptophyta</taxon>
        <taxon>Embryophyta</taxon>
        <taxon>Tracheophyta</taxon>
        <taxon>Spermatophyta</taxon>
        <taxon>Magnoliopsida</taxon>
        <taxon>eudicotyledons</taxon>
        <taxon>Gunneridae</taxon>
        <taxon>Pentapetalae</taxon>
        <taxon>rosids</taxon>
        <taxon>malvids</taxon>
        <taxon>Malvales</taxon>
        <taxon>Malvaceae</taxon>
        <taxon>Grewioideae</taxon>
        <taxon>Apeibeae</taxon>
        <taxon>Corchorus</taxon>
    </lineage>
</organism>
<dbReference type="Gramene" id="OMO96700">
    <property type="protein sequence ID" value="OMO96700"/>
    <property type="gene ID" value="CCACVL1_04823"/>
</dbReference>
<evidence type="ECO:0000313" key="2">
    <source>
        <dbReference type="Proteomes" id="UP000188268"/>
    </source>
</evidence>
<proteinExistence type="predicted"/>
<protein>
    <submittedName>
        <fullName evidence="1">Uncharacterized protein</fullName>
    </submittedName>
</protein>
<dbReference type="EMBL" id="AWWV01007376">
    <property type="protein sequence ID" value="OMO96700.1"/>
    <property type="molecule type" value="Genomic_DNA"/>
</dbReference>
<keyword evidence="2" id="KW-1185">Reference proteome</keyword>